<dbReference type="InterPro" id="IPR016032">
    <property type="entry name" value="Sig_transdc_resp-reg_C-effctor"/>
</dbReference>
<dbReference type="OrthoDB" id="6626749at2"/>
<dbReference type="AlphaFoldDB" id="A0A089RDD2"/>
<dbReference type="KEGG" id="cnt:JT31_07970"/>
<accession>A0A089RDD2</accession>
<keyword evidence="2" id="KW-1185">Reference proteome</keyword>
<sequence length="170" mass="19527">MNLTVYPNKDAYFNIGLKYVLSLFKECDYSCENIIFLNLSTWSVKQLVVNDWVGCNMEERTVIISQPNLLPLANYFSGLRGNTCVVSLDNIKLTRKNAGNIANELSFKSFRRNSVTFTKKEYQILKNLLVNIPLGLEAFQLGVSTKTVYSLRRNVANKLSIRNIRDVLFW</sequence>
<proteinExistence type="predicted"/>
<reference evidence="1 2" key="1">
    <citation type="submission" date="2014-09" db="EMBL/GenBank/DDBJ databases">
        <title>Cedecea neteri SSMD04 Genome Sequencing.</title>
        <authorList>
            <person name="Tan J.-Y."/>
        </authorList>
    </citation>
    <scope>NUCLEOTIDE SEQUENCE [LARGE SCALE GENOMIC DNA]</scope>
    <source>
        <strain evidence="1 2">SSMD04</strain>
    </source>
</reference>
<protein>
    <recommendedName>
        <fullName evidence="3">LuxR family transcriptional regulator</fullName>
    </recommendedName>
</protein>
<dbReference type="EMBL" id="CP009451">
    <property type="protein sequence ID" value="AIR04550.1"/>
    <property type="molecule type" value="Genomic_DNA"/>
</dbReference>
<name>A0A089RDD2_9ENTR</name>
<evidence type="ECO:0008006" key="3">
    <source>
        <dbReference type="Google" id="ProtNLM"/>
    </source>
</evidence>
<gene>
    <name evidence="1" type="ORF">JT31_07970</name>
</gene>
<dbReference type="Proteomes" id="UP000029481">
    <property type="component" value="Chromosome"/>
</dbReference>
<dbReference type="RefSeq" id="WP_038475271.1">
    <property type="nucleotide sequence ID" value="NZ_CP009451.1"/>
</dbReference>
<dbReference type="GO" id="GO:0003677">
    <property type="term" value="F:DNA binding"/>
    <property type="evidence" value="ECO:0007669"/>
    <property type="project" value="InterPro"/>
</dbReference>
<evidence type="ECO:0000313" key="2">
    <source>
        <dbReference type="Proteomes" id="UP000029481"/>
    </source>
</evidence>
<organism evidence="1 2">
    <name type="scientific">Cedecea neteri</name>
    <dbReference type="NCBI Taxonomy" id="158822"/>
    <lineage>
        <taxon>Bacteria</taxon>
        <taxon>Pseudomonadati</taxon>
        <taxon>Pseudomonadota</taxon>
        <taxon>Gammaproteobacteria</taxon>
        <taxon>Enterobacterales</taxon>
        <taxon>Enterobacteriaceae</taxon>
        <taxon>Cedecea</taxon>
    </lineage>
</organism>
<dbReference type="SUPFAM" id="SSF46894">
    <property type="entry name" value="C-terminal effector domain of the bipartite response regulators"/>
    <property type="match status" value="1"/>
</dbReference>
<evidence type="ECO:0000313" key="1">
    <source>
        <dbReference type="EMBL" id="AIR04550.1"/>
    </source>
</evidence>
<dbReference type="GO" id="GO:0006355">
    <property type="term" value="P:regulation of DNA-templated transcription"/>
    <property type="evidence" value="ECO:0007669"/>
    <property type="project" value="InterPro"/>
</dbReference>